<name>A0AAV5GKX9_9BASI</name>
<sequence>MRSSTLSEAVLPPEILDLIFSLAFPLKPKDDMLHFHRVRQANEERSLVAVLRKGSSTRWYSFFRSLLWSEPHVGSALRAKRLAEALALALPRQPSTKGYLASLVSHLAVEIRERRDKYNARRPEGGIQPSQVVELARLLPHLGSLSINCLGKGGWLGDATIVQAFHEFKGLRHIEITGTKVGYRNARAVADGFELESLKLKSLSSGWTTFADRSTAVQQLFAMPVSYKYSSTLTTLALWGCTLAEIEYTSLFGALVPSAPTTPTALRRLTLHHLSAPAPPDSPLNPVAFPQGPLVSALLPLVPTLEALHLVLYDRAPIANAETRCRLQLEGKLSPSGHLALPDPGARAGNVVSRLLGPHCTSLTLGGPWCVDEGLYDALDASGAGTIGALRRLELVQCAEVERSGAGVRGVEGLSARGFRRALDREWAGTLECVDVSKMQSRVNDHGVPGYRATIGASIEQDEGESETAPSWGVRQLEKLVERVGVISDERVRQGRRRIVLVYDEGLEERDDDAEAHRRKRAAERGSSSGKGGKKVGVLGVSSKRAKTV</sequence>
<comment type="caution">
    <text evidence="2">The sequence shown here is derived from an EMBL/GenBank/DDBJ whole genome shotgun (WGS) entry which is preliminary data.</text>
</comment>
<organism evidence="2 3">
    <name type="scientific">Rhodotorula paludigena</name>
    <dbReference type="NCBI Taxonomy" id="86838"/>
    <lineage>
        <taxon>Eukaryota</taxon>
        <taxon>Fungi</taxon>
        <taxon>Dikarya</taxon>
        <taxon>Basidiomycota</taxon>
        <taxon>Pucciniomycotina</taxon>
        <taxon>Microbotryomycetes</taxon>
        <taxon>Sporidiobolales</taxon>
        <taxon>Sporidiobolaceae</taxon>
        <taxon>Rhodotorula</taxon>
    </lineage>
</organism>
<accession>A0AAV5GKX9</accession>
<proteinExistence type="predicted"/>
<evidence type="ECO:0008006" key="4">
    <source>
        <dbReference type="Google" id="ProtNLM"/>
    </source>
</evidence>
<reference evidence="2 3" key="1">
    <citation type="submission" date="2021-12" db="EMBL/GenBank/DDBJ databases">
        <title>High titer production of polyol ester of fatty acids by Rhodotorula paludigena BS15 towards product separation-free biomass refinery.</title>
        <authorList>
            <person name="Mano J."/>
            <person name="Ono H."/>
            <person name="Tanaka T."/>
            <person name="Naito K."/>
            <person name="Sushida H."/>
            <person name="Ike M."/>
            <person name="Tokuyasu K."/>
            <person name="Kitaoka M."/>
        </authorList>
    </citation>
    <scope>NUCLEOTIDE SEQUENCE [LARGE SCALE GENOMIC DNA]</scope>
    <source>
        <strain evidence="2 3">BS15</strain>
    </source>
</reference>
<gene>
    <name evidence="2" type="ORF">Rhopal_006288-T1</name>
</gene>
<evidence type="ECO:0000313" key="2">
    <source>
        <dbReference type="EMBL" id="GJN93241.1"/>
    </source>
</evidence>
<feature type="region of interest" description="Disordered" evidence="1">
    <location>
        <begin position="509"/>
        <end position="549"/>
    </location>
</feature>
<evidence type="ECO:0000256" key="1">
    <source>
        <dbReference type="SAM" id="MobiDB-lite"/>
    </source>
</evidence>
<dbReference type="AlphaFoldDB" id="A0AAV5GKX9"/>
<protein>
    <recommendedName>
        <fullName evidence="4">Proteophosphoglycan 5</fullName>
    </recommendedName>
</protein>
<keyword evidence="3" id="KW-1185">Reference proteome</keyword>
<evidence type="ECO:0000313" key="3">
    <source>
        <dbReference type="Proteomes" id="UP001342314"/>
    </source>
</evidence>
<dbReference type="Proteomes" id="UP001342314">
    <property type="component" value="Unassembled WGS sequence"/>
</dbReference>
<dbReference type="EMBL" id="BQKY01000013">
    <property type="protein sequence ID" value="GJN93241.1"/>
    <property type="molecule type" value="Genomic_DNA"/>
</dbReference>